<proteinExistence type="predicted"/>
<evidence type="ECO:0000313" key="4">
    <source>
        <dbReference type="Proteomes" id="UP000252085"/>
    </source>
</evidence>
<dbReference type="CDD" id="cd00165">
    <property type="entry name" value="S4"/>
    <property type="match status" value="1"/>
</dbReference>
<feature type="domain" description="RNA-binding S4" evidence="2">
    <location>
        <begin position="9"/>
        <end position="71"/>
    </location>
</feature>
<dbReference type="Pfam" id="PF13275">
    <property type="entry name" value="S4_2"/>
    <property type="match status" value="1"/>
</dbReference>
<sequence>MKKVRDNTIKLNQFLKLMGIVPTGGQAKLMIQGGDVQVNGMLETRRGRRLVPGDKVTIQGQTLEVNLNNNEDPDVMIDLTEQTE</sequence>
<dbReference type="SMART" id="SM00363">
    <property type="entry name" value="S4"/>
    <property type="match status" value="1"/>
</dbReference>
<dbReference type="InterPro" id="IPR002942">
    <property type="entry name" value="S4_RNA-bd"/>
</dbReference>
<gene>
    <name evidence="3" type="ORF">A6769_36635</name>
</gene>
<dbReference type="InterPro" id="IPR036986">
    <property type="entry name" value="S4_RNA-bd_sf"/>
</dbReference>
<dbReference type="PROSITE" id="PS50889">
    <property type="entry name" value="S4"/>
    <property type="match status" value="1"/>
</dbReference>
<organism evidence="3 4">
    <name type="scientific">Nostoc punctiforme NIES-2108</name>
    <dbReference type="NCBI Taxonomy" id="1356359"/>
    <lineage>
        <taxon>Bacteria</taxon>
        <taxon>Bacillati</taxon>
        <taxon>Cyanobacteriota</taxon>
        <taxon>Cyanophyceae</taxon>
        <taxon>Nostocales</taxon>
        <taxon>Nostocaceae</taxon>
        <taxon>Nostoc</taxon>
    </lineage>
</organism>
<evidence type="ECO:0000259" key="2">
    <source>
        <dbReference type="SMART" id="SM00363"/>
    </source>
</evidence>
<keyword evidence="1" id="KW-0694">RNA-binding</keyword>
<accession>A0A367S4L0</accession>
<protein>
    <submittedName>
        <fullName evidence="3">RNA-binding protein</fullName>
    </submittedName>
</protein>
<reference evidence="4" key="1">
    <citation type="submission" date="2016-04" db="EMBL/GenBank/DDBJ databases">
        <authorList>
            <person name="Tabuchi Yagui T.R."/>
        </authorList>
    </citation>
    <scope>NUCLEOTIDE SEQUENCE [LARGE SCALE GENOMIC DNA]</scope>
</reference>
<dbReference type="Proteomes" id="UP000252085">
    <property type="component" value="Unassembled WGS sequence"/>
</dbReference>
<dbReference type="Gene3D" id="3.10.290.10">
    <property type="entry name" value="RNA-binding S4 domain"/>
    <property type="match status" value="1"/>
</dbReference>
<evidence type="ECO:0000313" key="3">
    <source>
        <dbReference type="EMBL" id="RCJ42814.1"/>
    </source>
</evidence>
<dbReference type="SUPFAM" id="SSF55174">
    <property type="entry name" value="Alpha-L RNA-binding motif"/>
    <property type="match status" value="1"/>
</dbReference>
<dbReference type="EMBL" id="LXQE01000001">
    <property type="protein sequence ID" value="RCJ42814.1"/>
    <property type="molecule type" value="Genomic_DNA"/>
</dbReference>
<dbReference type="GO" id="GO:0003723">
    <property type="term" value="F:RNA binding"/>
    <property type="evidence" value="ECO:0007669"/>
    <property type="project" value="UniProtKB-KW"/>
</dbReference>
<comment type="caution">
    <text evidence="3">The sequence shown here is derived from an EMBL/GenBank/DDBJ whole genome shotgun (WGS) entry which is preliminary data.</text>
</comment>
<dbReference type="AlphaFoldDB" id="A0A367S4L0"/>
<name>A0A367S4L0_NOSPU</name>
<evidence type="ECO:0000256" key="1">
    <source>
        <dbReference type="PROSITE-ProRule" id="PRU00182"/>
    </source>
</evidence>